<evidence type="ECO:0000313" key="2">
    <source>
        <dbReference type="WBParaSite" id="PS1159_v2.g23282.t1"/>
    </source>
</evidence>
<evidence type="ECO:0000313" key="1">
    <source>
        <dbReference type="Proteomes" id="UP000887580"/>
    </source>
</evidence>
<protein>
    <submittedName>
        <fullName evidence="2">Uncharacterized protein</fullName>
    </submittedName>
</protein>
<name>A0AC35G3E9_9BILA</name>
<dbReference type="WBParaSite" id="PS1159_v2.g23282.t1">
    <property type="protein sequence ID" value="PS1159_v2.g23282.t1"/>
    <property type="gene ID" value="PS1159_v2.g23282"/>
</dbReference>
<sequence length="600" mass="67432">MKRDKILNDLKKEAREHQKRLKREAKERRERRRQDEMERERVELVKKAEIERLRAERIQERIEKVFKEQEARAKKELEIAEIREELTKRSGSITSVKSLTIAGEELELLSERAQSMTPNIPEIIPLTKENLQIHNERTSNVDAEKTNATQLQNHVQNISEEHQIVNDVSNNETVEDKCETEAVKISEPNQTKAANEIVMIKKSSKYVKKGGRKRNASTPNIKETARIVDSEPNKARSEEAVARKRLSTKKSAADSGNAGAVAATKSLDSGSSNSPELGKDFGTFVAETQRRSNELYVVLEYAEQMAEVPLIVQRPLPVNMDDIEEPPSPIMEEEAQFTGEDLPLVEASIAVTNSHETNEIDANTTMSTTSSKGLRGHGKRMGKRYDKKVKWSRKKNTKATPTLPPPPSSETSQQPPKKPRKPRQKHKWRQTPSRTPSPPPPSPPLPPKRRRAQAVPLQIDYQSPKKRKQAENQENDNTGSQPLQPPTLRQSTNGERTVSVEHGWTAATGVSTKTSRPRKNIALPPEKPPALKSVSSTKSTNSSAPPPPKRVGRPRKLVETTNDQPSTSSTSTKPLGKRIIKKRVSLSPEPIPIKRKTQKK</sequence>
<dbReference type="Proteomes" id="UP000887580">
    <property type="component" value="Unplaced"/>
</dbReference>
<reference evidence="2" key="1">
    <citation type="submission" date="2022-11" db="UniProtKB">
        <authorList>
            <consortium name="WormBaseParasite"/>
        </authorList>
    </citation>
    <scope>IDENTIFICATION</scope>
</reference>
<proteinExistence type="predicted"/>
<accession>A0AC35G3E9</accession>
<organism evidence="1 2">
    <name type="scientific">Panagrolaimus sp. PS1159</name>
    <dbReference type="NCBI Taxonomy" id="55785"/>
    <lineage>
        <taxon>Eukaryota</taxon>
        <taxon>Metazoa</taxon>
        <taxon>Ecdysozoa</taxon>
        <taxon>Nematoda</taxon>
        <taxon>Chromadorea</taxon>
        <taxon>Rhabditida</taxon>
        <taxon>Tylenchina</taxon>
        <taxon>Panagrolaimomorpha</taxon>
        <taxon>Panagrolaimoidea</taxon>
        <taxon>Panagrolaimidae</taxon>
        <taxon>Panagrolaimus</taxon>
    </lineage>
</organism>